<evidence type="ECO:0000313" key="5">
    <source>
        <dbReference type="Proteomes" id="UP001050691"/>
    </source>
</evidence>
<dbReference type="SMART" id="SM00717">
    <property type="entry name" value="SANT"/>
    <property type="match status" value="3"/>
</dbReference>
<reference evidence="4" key="1">
    <citation type="submission" date="2021-10" db="EMBL/GenBank/DDBJ databases">
        <title>De novo Genome Assembly of Clathrus columnatus (Basidiomycota, Fungi) Using Illumina and Nanopore Sequence Data.</title>
        <authorList>
            <person name="Ogiso-Tanaka E."/>
            <person name="Itagaki H."/>
            <person name="Hosoya T."/>
            <person name="Hosaka K."/>
        </authorList>
    </citation>
    <scope>NUCLEOTIDE SEQUENCE</scope>
    <source>
        <strain evidence="4">MO-923</strain>
    </source>
</reference>
<name>A0AAV5A7K8_9AGAM</name>
<dbReference type="Proteomes" id="UP001050691">
    <property type="component" value="Unassembled WGS sequence"/>
</dbReference>
<dbReference type="PANTHER" id="PTHR45614">
    <property type="entry name" value="MYB PROTEIN-RELATED"/>
    <property type="match status" value="1"/>
</dbReference>
<dbReference type="CDD" id="cd00167">
    <property type="entry name" value="SANT"/>
    <property type="match status" value="2"/>
</dbReference>
<dbReference type="GO" id="GO:0000978">
    <property type="term" value="F:RNA polymerase II cis-regulatory region sequence-specific DNA binding"/>
    <property type="evidence" value="ECO:0007669"/>
    <property type="project" value="TreeGrafter"/>
</dbReference>
<feature type="compositionally biased region" description="Polar residues" evidence="1">
    <location>
        <begin position="295"/>
        <end position="306"/>
    </location>
</feature>
<feature type="region of interest" description="Disordered" evidence="1">
    <location>
        <begin position="406"/>
        <end position="425"/>
    </location>
</feature>
<feature type="compositionally biased region" description="Basic and acidic residues" evidence="1">
    <location>
        <begin position="170"/>
        <end position="179"/>
    </location>
</feature>
<feature type="domain" description="HTH myb-type" evidence="3">
    <location>
        <begin position="107"/>
        <end position="156"/>
    </location>
</feature>
<dbReference type="Pfam" id="PF13921">
    <property type="entry name" value="Myb_DNA-bind_6"/>
    <property type="match status" value="1"/>
</dbReference>
<proteinExistence type="predicted"/>
<feature type="domain" description="Myb-like" evidence="2">
    <location>
        <begin position="56"/>
        <end position="102"/>
    </location>
</feature>
<sequence length="533" mass="58805">MATVPRPWSQDEDDLLRQAVAAYGEEPGVWKVIASSIPGRSNKACRKRWLHSLSPKAPWTPAEDDLLLKLYASHTPPRWSLIAKQIPGRTDDACSKRYREALDPLLKKDSWSDEEDSRLLELTSQLGTKWTQVGHAMGRSGLGCRNRWRLLQRKQRSRKNAHESCALSRSEQHDRGGDHRVSQGFFNVETLLSDFAQDQHVDCLRPESNIEFLSSPSYNNHIDRSIPCAMSTISSLSQALGFISNNSPISSLDWQCAVNSSTDSSSPCLFSLTHSSISMSPSSSDESHLHVSPSESSHVSDTSQTPEIEYSSPEKISRSTVTKHTPPNDYTGSSEPPATSTTIPIFNKCVSKRTCQVKRLSAHLPANAERTILPYACGHSSCWPGPYGHGISNFATASDLAEHKRLDHGQDTTSTPDNKDKPFRCALEGQTHTPTAHGDEGSSQANHRPASVDISDPKENHKVYQCPRSGCSNSYKQRTGLAYHLAHGHPIDLAQLDVIPPALSRKILPRIDGDTGTNLSAPWKSSEKILILK</sequence>
<feature type="domain" description="HTH myb-type" evidence="3">
    <location>
        <begin position="56"/>
        <end position="106"/>
    </location>
</feature>
<dbReference type="GO" id="GO:0005634">
    <property type="term" value="C:nucleus"/>
    <property type="evidence" value="ECO:0007669"/>
    <property type="project" value="TreeGrafter"/>
</dbReference>
<dbReference type="PROSITE" id="PS50090">
    <property type="entry name" value="MYB_LIKE"/>
    <property type="match status" value="3"/>
</dbReference>
<gene>
    <name evidence="4" type="ORF">Clacol_003715</name>
</gene>
<dbReference type="InterPro" id="IPR017930">
    <property type="entry name" value="Myb_dom"/>
</dbReference>
<dbReference type="PROSITE" id="PS51294">
    <property type="entry name" value="HTH_MYB"/>
    <property type="match status" value="3"/>
</dbReference>
<feature type="domain" description="HTH myb-type" evidence="3">
    <location>
        <begin position="1"/>
        <end position="55"/>
    </location>
</feature>
<feature type="region of interest" description="Disordered" evidence="1">
    <location>
        <begin position="155"/>
        <end position="179"/>
    </location>
</feature>
<dbReference type="EMBL" id="BPWL01000004">
    <property type="protein sequence ID" value="GJJ09492.1"/>
    <property type="molecule type" value="Genomic_DNA"/>
</dbReference>
<keyword evidence="5" id="KW-1185">Reference proteome</keyword>
<dbReference type="Gene3D" id="1.10.10.60">
    <property type="entry name" value="Homeodomain-like"/>
    <property type="match status" value="3"/>
</dbReference>
<dbReference type="GO" id="GO:0000981">
    <property type="term" value="F:DNA-binding transcription factor activity, RNA polymerase II-specific"/>
    <property type="evidence" value="ECO:0007669"/>
    <property type="project" value="TreeGrafter"/>
</dbReference>
<dbReference type="InterPro" id="IPR050560">
    <property type="entry name" value="MYB_TF"/>
</dbReference>
<evidence type="ECO:0000256" key="1">
    <source>
        <dbReference type="SAM" id="MobiDB-lite"/>
    </source>
</evidence>
<evidence type="ECO:0000259" key="3">
    <source>
        <dbReference type="PROSITE" id="PS51294"/>
    </source>
</evidence>
<organism evidence="4 5">
    <name type="scientific">Clathrus columnatus</name>
    <dbReference type="NCBI Taxonomy" id="1419009"/>
    <lineage>
        <taxon>Eukaryota</taxon>
        <taxon>Fungi</taxon>
        <taxon>Dikarya</taxon>
        <taxon>Basidiomycota</taxon>
        <taxon>Agaricomycotina</taxon>
        <taxon>Agaricomycetes</taxon>
        <taxon>Phallomycetidae</taxon>
        <taxon>Phallales</taxon>
        <taxon>Clathraceae</taxon>
        <taxon>Clathrus</taxon>
    </lineage>
</organism>
<comment type="caution">
    <text evidence="4">The sequence shown here is derived from an EMBL/GenBank/DDBJ whole genome shotgun (WGS) entry which is preliminary data.</text>
</comment>
<feature type="compositionally biased region" description="Low complexity" evidence="1">
    <location>
        <begin position="281"/>
        <end position="294"/>
    </location>
</feature>
<evidence type="ECO:0000259" key="2">
    <source>
        <dbReference type="PROSITE" id="PS50090"/>
    </source>
</evidence>
<feature type="compositionally biased region" description="Polar residues" evidence="1">
    <location>
        <begin position="318"/>
        <end position="342"/>
    </location>
</feature>
<protein>
    <submittedName>
        <fullName evidence="4">Uncharacterized protein</fullName>
    </submittedName>
</protein>
<dbReference type="Pfam" id="PF00249">
    <property type="entry name" value="Myb_DNA-binding"/>
    <property type="match status" value="1"/>
</dbReference>
<dbReference type="SUPFAM" id="SSF46689">
    <property type="entry name" value="Homeodomain-like"/>
    <property type="match status" value="2"/>
</dbReference>
<dbReference type="InterPro" id="IPR001005">
    <property type="entry name" value="SANT/Myb"/>
</dbReference>
<dbReference type="SMART" id="SM00355">
    <property type="entry name" value="ZnF_C2H2"/>
    <property type="match status" value="2"/>
</dbReference>
<feature type="domain" description="Myb-like" evidence="2">
    <location>
        <begin position="7"/>
        <end position="53"/>
    </location>
</feature>
<accession>A0AAV5A7K8</accession>
<feature type="region of interest" description="Disordered" evidence="1">
    <location>
        <begin position="430"/>
        <end position="455"/>
    </location>
</feature>
<dbReference type="InterPro" id="IPR013087">
    <property type="entry name" value="Znf_C2H2_type"/>
</dbReference>
<feature type="domain" description="Myb-like" evidence="2">
    <location>
        <begin position="103"/>
        <end position="152"/>
    </location>
</feature>
<feature type="region of interest" description="Disordered" evidence="1">
    <location>
        <begin position="281"/>
        <end position="342"/>
    </location>
</feature>
<dbReference type="AlphaFoldDB" id="A0AAV5A7K8"/>
<dbReference type="PANTHER" id="PTHR45614:SF51">
    <property type="entry name" value="MYB-LIKE DNA-BINDING PROTEIN BAS1"/>
    <property type="match status" value="1"/>
</dbReference>
<dbReference type="PROSITE" id="PS00028">
    <property type="entry name" value="ZINC_FINGER_C2H2_1"/>
    <property type="match status" value="1"/>
</dbReference>
<evidence type="ECO:0000313" key="4">
    <source>
        <dbReference type="EMBL" id="GJJ09492.1"/>
    </source>
</evidence>
<dbReference type="InterPro" id="IPR009057">
    <property type="entry name" value="Homeodomain-like_sf"/>
</dbReference>